<feature type="compositionally biased region" description="Acidic residues" evidence="1">
    <location>
        <begin position="403"/>
        <end position="419"/>
    </location>
</feature>
<reference evidence="2 3" key="1">
    <citation type="submission" date="2019-01" db="EMBL/GenBank/DDBJ databases">
        <title>Intercellular communication is required for trap formation in the nematode-trapping fungus Duddingtonia flagrans.</title>
        <authorList>
            <person name="Youssar L."/>
            <person name="Wernet V."/>
            <person name="Hensel N."/>
            <person name="Hildebrandt H.-G."/>
            <person name="Fischer R."/>
        </authorList>
    </citation>
    <scope>NUCLEOTIDE SEQUENCE [LARGE SCALE GENOMIC DNA]</scope>
    <source>
        <strain evidence="2 3">CBS H-5679</strain>
    </source>
</reference>
<protein>
    <submittedName>
        <fullName evidence="2">Uncharacterized protein</fullName>
    </submittedName>
</protein>
<evidence type="ECO:0000313" key="2">
    <source>
        <dbReference type="EMBL" id="RVD83256.1"/>
    </source>
</evidence>
<feature type="region of interest" description="Disordered" evidence="1">
    <location>
        <begin position="610"/>
        <end position="635"/>
    </location>
</feature>
<feature type="region of interest" description="Disordered" evidence="1">
    <location>
        <begin position="363"/>
        <end position="430"/>
    </location>
</feature>
<feature type="compositionally biased region" description="Polar residues" evidence="1">
    <location>
        <begin position="659"/>
        <end position="670"/>
    </location>
</feature>
<evidence type="ECO:0000313" key="3">
    <source>
        <dbReference type="Proteomes" id="UP000283090"/>
    </source>
</evidence>
<comment type="caution">
    <text evidence="2">The sequence shown here is derived from an EMBL/GenBank/DDBJ whole genome shotgun (WGS) entry which is preliminary data.</text>
</comment>
<feature type="compositionally biased region" description="Basic and acidic residues" evidence="1">
    <location>
        <begin position="318"/>
        <end position="329"/>
    </location>
</feature>
<proteinExistence type="predicted"/>
<sequence length="780" mass="85785">MTIETSNVVGVVGVAGAKAKTGELSTGPLSSSGAVSDGEDEASDSFDVVPSIPVGLVDQISLVWATRDGLRVVSYARDKIHHKFARIKIDRGDPWFGLGDTVPGTQAQRTDQRVAQQKAYISGILRAQETTLRQTRPGTPDHDLYFYPSSSSPKPLQTADDLAALRGSLASPGQRPYASSDSCCSSWSNSSFTAQSVCLSASDGARQHMDCLLLNTGNLDGIRNHIKTHHPDVFFETLPCTSWHQIFDVCFPRAQPEFYPSPYFNLQLVREKFKKYWSSKSDLVRPSSSRADGEAFSESVPLDINIEKQDGPPLGFRSTKDHEPGSKDAPEIISSFQAILHIWLSLHLESNCDSQPFDLGNHKICKPPQGGSGGNGQPYVASPNGGPNFQLGFFGGNDGQGGLEEDGIEESDDEDDDGSDGGGRGRTRDAKYAMPHKCRIGCPLQQLGLPDLPCPGHGRGRKFTGASKLSYIRQHIKGNHRDIWTDAQLDSIAHPKARTWRQIFLKLFPHWPRSLGFPPKWFRHTDPESSMTLYRRLESSPGFATKLNELYGAVERDTLWSRALPDPPHSYMDNETQSLDIGHRVGLELNGQNYGADPSFVVGEMARDVSHPMPETSSGPQQDHSGPDFQDVTFPNHQLEPDWEETIPQYLPLTIPQSHSLQTHQQQDLEPSNGLPFLSPQPPYSQPAPAPYWPQSPPQPNQGHQFSGYMNSFHSGSFSHGEGFPHGERHNYGRRCPYGFSSSTLTNPGRQLSLSELQALAASFGGTFPHVPTPQGHGFY</sequence>
<dbReference type="EMBL" id="SAEB01000009">
    <property type="protein sequence ID" value="RVD83256.1"/>
    <property type="molecule type" value="Genomic_DNA"/>
</dbReference>
<dbReference type="RefSeq" id="XP_067488800.1">
    <property type="nucleotide sequence ID" value="XM_067637266.1"/>
</dbReference>
<dbReference type="OrthoDB" id="5429309at2759"/>
<feature type="compositionally biased region" description="Polar residues" evidence="1">
    <location>
        <begin position="701"/>
        <end position="710"/>
    </location>
</feature>
<organism evidence="2 3">
    <name type="scientific">Arthrobotrys flagrans</name>
    <name type="common">Nematode-trapping fungus</name>
    <name type="synonym">Trichothecium flagrans</name>
    <dbReference type="NCBI Taxonomy" id="97331"/>
    <lineage>
        <taxon>Eukaryota</taxon>
        <taxon>Fungi</taxon>
        <taxon>Dikarya</taxon>
        <taxon>Ascomycota</taxon>
        <taxon>Pezizomycotina</taxon>
        <taxon>Orbiliomycetes</taxon>
        <taxon>Orbiliales</taxon>
        <taxon>Orbiliaceae</taxon>
        <taxon>Arthrobotrys</taxon>
    </lineage>
</organism>
<dbReference type="Proteomes" id="UP000283090">
    <property type="component" value="Unassembled WGS sequence"/>
</dbReference>
<feature type="region of interest" description="Disordered" evidence="1">
    <location>
        <begin position="307"/>
        <end position="329"/>
    </location>
</feature>
<accession>A0A436ZWY7</accession>
<name>A0A436ZWY7_ARTFL</name>
<dbReference type="GeneID" id="93589962"/>
<feature type="compositionally biased region" description="Pro residues" evidence="1">
    <location>
        <begin position="679"/>
        <end position="700"/>
    </location>
</feature>
<feature type="compositionally biased region" description="Polar residues" evidence="1">
    <location>
        <begin position="615"/>
        <end position="624"/>
    </location>
</feature>
<feature type="region of interest" description="Disordered" evidence="1">
    <location>
        <begin position="22"/>
        <end position="42"/>
    </location>
</feature>
<feature type="compositionally biased region" description="Gly residues" evidence="1">
    <location>
        <begin position="393"/>
        <end position="402"/>
    </location>
</feature>
<gene>
    <name evidence="2" type="ORF">DFL_007651</name>
</gene>
<feature type="compositionally biased region" description="Polar residues" evidence="1">
    <location>
        <begin position="23"/>
        <end position="34"/>
    </location>
</feature>
<evidence type="ECO:0000256" key="1">
    <source>
        <dbReference type="SAM" id="MobiDB-lite"/>
    </source>
</evidence>
<keyword evidence="3" id="KW-1185">Reference proteome</keyword>
<dbReference type="AlphaFoldDB" id="A0A436ZWY7"/>
<feature type="region of interest" description="Disordered" evidence="1">
    <location>
        <begin position="659"/>
        <end position="712"/>
    </location>
</feature>
<dbReference type="VEuPathDB" id="FungiDB:DFL_007651"/>